<protein>
    <recommendedName>
        <fullName evidence="3">Adhesin domain-containing protein</fullName>
    </recommendedName>
</protein>
<keyword evidence="1" id="KW-0812">Transmembrane</keyword>
<keyword evidence="1" id="KW-1133">Transmembrane helix</keyword>
<evidence type="ECO:0000256" key="1">
    <source>
        <dbReference type="SAM" id="Phobius"/>
    </source>
</evidence>
<dbReference type="EMBL" id="AP035786">
    <property type="protein sequence ID" value="BFO72524.1"/>
    <property type="molecule type" value="Genomic_DNA"/>
</dbReference>
<gene>
    <name evidence="2" type="ORF">GTC17254_01210</name>
</gene>
<accession>A0AB33ITK6</accession>
<evidence type="ECO:0008006" key="3">
    <source>
        <dbReference type="Google" id="ProtNLM"/>
    </source>
</evidence>
<keyword evidence="1" id="KW-0472">Membrane</keyword>
<name>A0AB33ITK6_9BACT</name>
<sequence length="290" mass="32422">MKNSTILVFAYIIVAFLVSLLAPAVVNMFAYRQPVFVNITKMTEEKVMPVMQIESQVDALIKDSLGLNIQVEVSVTDNPALCRVSYPTDIVEIVCKDGKFSYRFSPSFLRKVKKGMEFVVSDKGTKEPPLVDADNVVVLTENNVDRARLIVIKVVTTEALHQVRLRNQEHLVLSRAVLPKLLCHVRADMDVEKDSKIGHLVLEGHPSLRVNACAVDTLELECRQTREYAESNYQLSCNDGGYIRNLIVNGSGDVNIGEDTCIDHITVNPAAHEVINLTRVNYVERSIVLK</sequence>
<evidence type="ECO:0000313" key="2">
    <source>
        <dbReference type="EMBL" id="BFO72524.1"/>
    </source>
</evidence>
<organism evidence="2">
    <name type="scientific">Prevotella sp. GTC17254</name>
    <dbReference type="NCBI Taxonomy" id="3236794"/>
    <lineage>
        <taxon>Bacteria</taxon>
        <taxon>Pseudomonadati</taxon>
        <taxon>Bacteroidota</taxon>
        <taxon>Bacteroidia</taxon>
        <taxon>Bacteroidales</taxon>
        <taxon>Prevotellaceae</taxon>
        <taxon>Prevotella</taxon>
    </lineage>
</organism>
<reference evidence="2" key="1">
    <citation type="submission" date="2024-07" db="EMBL/GenBank/DDBJ databases">
        <title>Complete genome sequence of Prevotella sp. YM-2024 GTC17254.</title>
        <authorList>
            <person name="Hayashi M."/>
            <person name="Muto Y."/>
            <person name="Tanaka K."/>
            <person name="Niwa H."/>
        </authorList>
    </citation>
    <scope>NUCLEOTIDE SEQUENCE</scope>
    <source>
        <strain evidence="2">GTC17254</strain>
    </source>
</reference>
<proteinExistence type="predicted"/>
<feature type="transmembrane region" description="Helical" evidence="1">
    <location>
        <begin position="6"/>
        <end position="31"/>
    </location>
</feature>
<dbReference type="AlphaFoldDB" id="A0AB33ITK6"/>